<keyword evidence="1" id="KW-1185">Reference proteome</keyword>
<proteinExistence type="predicted"/>
<evidence type="ECO:0000313" key="2">
    <source>
        <dbReference type="WBParaSite" id="L893_g218.t1"/>
    </source>
</evidence>
<reference evidence="2" key="1">
    <citation type="submission" date="2016-11" db="UniProtKB">
        <authorList>
            <consortium name="WormBaseParasite"/>
        </authorList>
    </citation>
    <scope>IDENTIFICATION</scope>
</reference>
<protein>
    <submittedName>
        <fullName evidence="2">Methyltransf_21 domain-containing protein</fullName>
    </submittedName>
</protein>
<evidence type="ECO:0000313" key="1">
    <source>
        <dbReference type="Proteomes" id="UP000095287"/>
    </source>
</evidence>
<dbReference type="WBParaSite" id="L893_g218.t1">
    <property type="protein sequence ID" value="L893_g218.t1"/>
    <property type="gene ID" value="L893_g218"/>
</dbReference>
<name>A0A1I7Z202_9BILA</name>
<accession>A0A1I7Z202</accession>
<organism evidence="1 2">
    <name type="scientific">Steinernema glaseri</name>
    <dbReference type="NCBI Taxonomy" id="37863"/>
    <lineage>
        <taxon>Eukaryota</taxon>
        <taxon>Metazoa</taxon>
        <taxon>Ecdysozoa</taxon>
        <taxon>Nematoda</taxon>
        <taxon>Chromadorea</taxon>
        <taxon>Rhabditida</taxon>
        <taxon>Tylenchina</taxon>
        <taxon>Panagrolaimomorpha</taxon>
        <taxon>Strongyloidoidea</taxon>
        <taxon>Steinernematidae</taxon>
        <taxon>Steinernema</taxon>
    </lineage>
</organism>
<dbReference type="Proteomes" id="UP000095287">
    <property type="component" value="Unplaced"/>
</dbReference>
<dbReference type="AlphaFoldDB" id="A0A1I7Z202"/>
<sequence length="81" mass="9196">MLGSTTKNIVIEDVAEDGKTATRLQPLLTRSHIHTVVRVNLESTTVHHSQKTLHYLSLLCGWYNFPSFDRRNAPKYMGNGK</sequence>